<evidence type="ECO:0000313" key="5">
    <source>
        <dbReference type="EMBL" id="AFB82943.1"/>
    </source>
</evidence>
<dbReference type="AlphaFoldDB" id="H6U1K4"/>
<evidence type="ECO:0000256" key="3">
    <source>
        <dbReference type="HAMAP-Rule" id="MF_00580"/>
    </source>
</evidence>
<dbReference type="NCBIfam" id="NF001534">
    <property type="entry name" value="PRK00364.2-5"/>
    <property type="match status" value="1"/>
</dbReference>
<keyword evidence="3" id="KW-0963">Cytoplasm</keyword>
<organism evidence="5">
    <name type="scientific">Klebsiella pneumoniae</name>
    <dbReference type="NCBI Taxonomy" id="573"/>
    <lineage>
        <taxon>Bacteria</taxon>
        <taxon>Pseudomonadati</taxon>
        <taxon>Pseudomonadota</taxon>
        <taxon>Gammaproteobacteria</taxon>
        <taxon>Enterobacterales</taxon>
        <taxon>Enterobacteriaceae</taxon>
        <taxon>Klebsiella/Raoultella group</taxon>
        <taxon>Klebsiella</taxon>
        <taxon>Klebsiella pneumoniae complex</taxon>
    </lineage>
</organism>
<dbReference type="Pfam" id="PF00166">
    <property type="entry name" value="Cpn10"/>
    <property type="match status" value="1"/>
</dbReference>
<comment type="function">
    <text evidence="3 4">Together with the chaperonin GroEL, plays an essential role in assisting protein folding. The GroEL-GroES system forms a nano-cage that allows encapsulation of the non-native substrate proteins and provides a physical environment optimized to promote and accelerate protein folding. GroES binds to the apical surface of the GroEL ring, thereby capping the opening of the GroEL channel.</text>
</comment>
<dbReference type="GO" id="GO:0005737">
    <property type="term" value="C:cytoplasm"/>
    <property type="evidence" value="ECO:0007669"/>
    <property type="project" value="UniProtKB-SubCell"/>
</dbReference>
<keyword evidence="2 3" id="KW-0143">Chaperone</keyword>
<dbReference type="GO" id="GO:0051082">
    <property type="term" value="F:unfolded protein binding"/>
    <property type="evidence" value="ECO:0007669"/>
    <property type="project" value="TreeGrafter"/>
</dbReference>
<comment type="similarity">
    <text evidence="1 3 4">Belongs to the GroES chaperonin family.</text>
</comment>
<evidence type="ECO:0000256" key="4">
    <source>
        <dbReference type="RuleBase" id="RU000535"/>
    </source>
</evidence>
<sequence length="157" mass="16855">MPRSGGPGGHPRAALESRRARPISVACRVRPVLLSAVWHSLRATAKIAGFFHVNQPFTEVAMSNIKPLHDRVVIKRMEEEKLSAGGIVIPDSATEKPIKGEVVAVGTGKVLDNGQVRAPQVKVGDKVLFGKYSGTEVKLDGVELLVVKEDDLFAILG</sequence>
<accession>H6U1K4</accession>
<dbReference type="InterPro" id="IPR037124">
    <property type="entry name" value="Chaperonin_GroES_sf"/>
</dbReference>
<dbReference type="PROSITE" id="PS00681">
    <property type="entry name" value="CHAPERONINS_CPN10"/>
    <property type="match status" value="1"/>
</dbReference>
<dbReference type="SUPFAM" id="SSF50129">
    <property type="entry name" value="GroES-like"/>
    <property type="match status" value="1"/>
</dbReference>
<name>H6U1K4_KLEPN</name>
<dbReference type="CDD" id="cd00320">
    <property type="entry name" value="cpn10"/>
    <property type="match status" value="1"/>
</dbReference>
<dbReference type="Gene3D" id="2.30.33.40">
    <property type="entry name" value="GroES chaperonin"/>
    <property type="match status" value="1"/>
</dbReference>
<comment type="subcellular location">
    <subcellularLocation>
        <location evidence="3">Cytoplasm</location>
    </subcellularLocation>
</comment>
<dbReference type="FunFam" id="2.30.33.40:FF:000001">
    <property type="entry name" value="10 kDa chaperonin"/>
    <property type="match status" value="1"/>
</dbReference>
<dbReference type="SMART" id="SM00883">
    <property type="entry name" value="Cpn10"/>
    <property type="match status" value="1"/>
</dbReference>
<keyword evidence="5" id="KW-0614">Plasmid</keyword>
<dbReference type="PRINTS" id="PR00297">
    <property type="entry name" value="CHAPERONIN10"/>
</dbReference>
<dbReference type="GO" id="GO:0046872">
    <property type="term" value="F:metal ion binding"/>
    <property type="evidence" value="ECO:0007669"/>
    <property type="project" value="TreeGrafter"/>
</dbReference>
<evidence type="ECO:0000256" key="2">
    <source>
        <dbReference type="ARBA" id="ARBA00023186"/>
    </source>
</evidence>
<dbReference type="EMBL" id="JN420336">
    <property type="protein sequence ID" value="AFB82943.1"/>
    <property type="molecule type" value="Genomic_DNA"/>
</dbReference>
<evidence type="ECO:0000256" key="1">
    <source>
        <dbReference type="ARBA" id="ARBA00006975"/>
    </source>
</evidence>
<geneLocation type="plasmid" evidence="5">
    <name>pNDM-MAR</name>
</geneLocation>
<dbReference type="PANTHER" id="PTHR10772">
    <property type="entry name" value="10 KDA HEAT SHOCK PROTEIN"/>
    <property type="match status" value="1"/>
</dbReference>
<proteinExistence type="inferred from homology"/>
<dbReference type="InterPro" id="IPR011032">
    <property type="entry name" value="GroES-like_sf"/>
</dbReference>
<dbReference type="GO" id="GO:0005524">
    <property type="term" value="F:ATP binding"/>
    <property type="evidence" value="ECO:0007669"/>
    <property type="project" value="InterPro"/>
</dbReference>
<comment type="subunit">
    <text evidence="3">Heptamer of 7 subunits arranged in a ring. Interacts with the chaperonin GroEL.</text>
</comment>
<protein>
    <recommendedName>
        <fullName evidence="3">Co-chaperonin GroES</fullName>
    </recommendedName>
    <alternativeName>
        <fullName evidence="3">10 kDa chaperonin</fullName>
    </alternativeName>
    <alternativeName>
        <fullName evidence="3">Chaperonin-10</fullName>
        <shortName evidence="3">Cpn10</shortName>
    </alternativeName>
</protein>
<dbReference type="NCBIfam" id="NF001531">
    <property type="entry name" value="PRK00364.2-2"/>
    <property type="match status" value="1"/>
</dbReference>
<dbReference type="NCBIfam" id="NF001527">
    <property type="entry name" value="PRK00364.1-2"/>
    <property type="match status" value="1"/>
</dbReference>
<dbReference type="InterPro" id="IPR020818">
    <property type="entry name" value="Chaperonin_GroES"/>
</dbReference>
<dbReference type="PANTHER" id="PTHR10772:SF58">
    <property type="entry name" value="CO-CHAPERONIN GROES"/>
    <property type="match status" value="1"/>
</dbReference>
<reference evidence="5" key="1">
    <citation type="journal article" date="2012" name="J. Antimicrob. Chemother.">
        <title>Complete sequencing of an IncH plasmid carrying the blaNDM-1, blaCTX-M-15 and qnrB1 genes.</title>
        <authorList>
            <person name="Villa L."/>
            <person name="Poirel L."/>
            <person name="Nordmann P."/>
            <person name="Carta C."/>
            <person name="Carattoli A."/>
        </authorList>
    </citation>
    <scope>NUCLEOTIDE SEQUENCE</scope>
    <source>
        <strain evidence="5">TCKpnC</strain>
        <plasmid evidence="5">pNDM-MAR</plasmid>
    </source>
</reference>
<dbReference type="GO" id="GO:0044183">
    <property type="term" value="F:protein folding chaperone"/>
    <property type="evidence" value="ECO:0007669"/>
    <property type="project" value="InterPro"/>
</dbReference>
<dbReference type="InterPro" id="IPR018369">
    <property type="entry name" value="Chaprnonin_Cpn10_CS"/>
</dbReference>
<dbReference type="NCBIfam" id="NF001533">
    <property type="entry name" value="PRK00364.2-4"/>
    <property type="match status" value="1"/>
</dbReference>
<gene>
    <name evidence="3" type="primary">groES</name>
    <name evidence="3" type="synonym">groS</name>
</gene>
<dbReference type="GO" id="GO:0051087">
    <property type="term" value="F:protein-folding chaperone binding"/>
    <property type="evidence" value="ECO:0007669"/>
    <property type="project" value="TreeGrafter"/>
</dbReference>
<dbReference type="HAMAP" id="MF_00580">
    <property type="entry name" value="CH10"/>
    <property type="match status" value="1"/>
</dbReference>